<gene>
    <name evidence="1" type="ORF">SAMEA4873650_05020</name>
</gene>
<protein>
    <submittedName>
        <fullName evidence="1">Uncharacterized protein</fullName>
    </submittedName>
</protein>
<organism evidence="1">
    <name type="scientific">Klebsiella pneumoniae</name>
    <dbReference type="NCBI Taxonomy" id="573"/>
    <lineage>
        <taxon>Bacteria</taxon>
        <taxon>Pseudomonadati</taxon>
        <taxon>Pseudomonadota</taxon>
        <taxon>Gammaproteobacteria</taxon>
        <taxon>Enterobacterales</taxon>
        <taxon>Enterobacteriaceae</taxon>
        <taxon>Klebsiella/Raoultella group</taxon>
        <taxon>Klebsiella</taxon>
        <taxon>Klebsiella pneumoniae complex</taxon>
    </lineage>
</organism>
<proteinExistence type="predicted"/>
<name>A0A486S5R0_KLEPN</name>
<sequence length="58" mass="6148">MIITVIGTISFNFLLACSSNSNCPENATLVPGLSFTFSLMAVLISFTTDTMSLPRAST</sequence>
<accession>A0A486S5R0</accession>
<reference evidence="1" key="1">
    <citation type="submission" date="2019-03" db="EMBL/GenBank/DDBJ databases">
        <authorList>
            <consortium name="Pathogen Informatics"/>
        </authorList>
    </citation>
    <scope>NUCLEOTIDE SEQUENCE</scope>
    <source>
        <strain evidence="1">5012STDY7626448</strain>
    </source>
</reference>
<dbReference type="AlphaFoldDB" id="A0A486S5R0"/>
<evidence type="ECO:0000313" key="1">
    <source>
        <dbReference type="EMBL" id="VGM08687.1"/>
    </source>
</evidence>
<dbReference type="EMBL" id="CAAHCU010000073">
    <property type="protein sequence ID" value="VGM08687.1"/>
    <property type="molecule type" value="Genomic_DNA"/>
</dbReference>